<evidence type="ECO:0000256" key="7">
    <source>
        <dbReference type="ARBA" id="ARBA00023004"/>
    </source>
</evidence>
<dbReference type="Pfam" id="PF07660">
    <property type="entry name" value="STN"/>
    <property type="match status" value="1"/>
</dbReference>
<evidence type="ECO:0000256" key="12">
    <source>
        <dbReference type="SAM" id="SignalP"/>
    </source>
</evidence>
<feature type="chain" id="PRO_5017816472" evidence="12">
    <location>
        <begin position="22"/>
        <end position="1132"/>
    </location>
</feature>
<keyword evidence="4" id="KW-0410">Iron transport</keyword>
<dbReference type="NCBIfam" id="TIGR04057">
    <property type="entry name" value="SusC_RagA_signa"/>
    <property type="match status" value="1"/>
</dbReference>
<dbReference type="InterPro" id="IPR023997">
    <property type="entry name" value="TonB-dep_OMP_SusC/RagA_CS"/>
</dbReference>
<dbReference type="InterPro" id="IPR008969">
    <property type="entry name" value="CarboxyPept-like_regulatory"/>
</dbReference>
<dbReference type="PANTHER" id="PTHR32552">
    <property type="entry name" value="FERRICHROME IRON RECEPTOR-RELATED"/>
    <property type="match status" value="1"/>
</dbReference>
<evidence type="ECO:0000256" key="8">
    <source>
        <dbReference type="ARBA" id="ARBA00023065"/>
    </source>
</evidence>
<comment type="subcellular location">
    <subcellularLocation>
        <location evidence="1 11">Cell outer membrane</location>
        <topology evidence="1 11">Multi-pass membrane protein</topology>
    </subcellularLocation>
</comment>
<comment type="similarity">
    <text evidence="11">Belongs to the TonB-dependent receptor family.</text>
</comment>
<keyword evidence="2 11" id="KW-0813">Transport</keyword>
<keyword evidence="8" id="KW-0406">Ion transport</keyword>
<evidence type="ECO:0000259" key="13">
    <source>
        <dbReference type="SMART" id="SM00965"/>
    </source>
</evidence>
<sequence length="1132" mass="124351">MRVNFALLTTLLLLLRLDSFAQKITIVQKGIPLGKVFNLVQEQSGLSLFYDSRLIKKDKKIDIDVREASVETVMDYCLKDLPFTYVITDNIIVIKEREASLSDDKILFTIKGMITGKDSLPLAGATVMLKEIKRAAQTDTGGNFLVEHVPPGTYTLLISFVGYVNSSKVISVSDRTPPVEVKLQKTDDRLDEITITALGLTRRTRSLTYSTQKVEGEEFSTVKQTNILNNLQGKVAGVQVNRTSGGAGGSVRVVLRGDKSTRNSQPLYVLDGLPIVNPTGGPVAGLYNESPDGGDIISTINPDDIESVSILKGAAASALYGSQGSNGVVLITTRGGSAGATKINLSSSITFEKPSILPQVQYHYGQSASGDVSNPGSEDSWGSKLATEQDPNAMRNFFQTGTTLINSISITGGTARSSQYLSYSNTANQGILPSSSFKQHTLCFRQTGKFLNDKLVVDGSFLGSIQNAQNRLTPGIYYNPLTGLYLLPRNFDLNSYRDFEYFSPSRYLYAQNWWNINYDKDLANGGGWGGQDYQQNPWWVMARNTAHNRNQHALLSASLKYYFNNGFTLQARGYFNHFTNDYERDIYATTQATLSRFNGMMHTIKSANTTAYGDLLLSGSKKLSEDWELNFTAGASLQYLDGKMVSVSGSPTVANVFLESALEKNTIDIRNFDEKSNNPARKEVQSLLGTVQVNFRNRLFIDLSNRNDWSSTLAYTASANKGYNYFSAGAAVVVNEVWQLPQFIDYLRFRASYAVVGNDIAAFSSYPLYTFTRGNGTPPGSAPVVSVQGLGLKPEKNKSLEIGLQWRAFDNRLQLDATWYRSNIVNQYFKGVALPPGLGSGGYADINSGNIRNLGIEATLRYKVIQRSGFEWATTVNMSRNTNKVVELFDPAIIPSTTPNQLYRLQGGTGGYDGILKQGGAYGDIYGSGFLRNAAGHIVVSAATGLPYTVDDIFLGNPNPDVIIGWQNSLSIRNCTFSWLIDGKFGGRVLSVTESYMDQLGVSRRTGEARDNGGQVFFKDAVDEMGQPWKGGVDAERYYKYIGGKTPLAEAFMYSATSIRLREMAIAYRIPFRNKKIGDMRVGIIGNNLFFLKRDAPFDPELVAGVNPGGVGVDVFGLPAYRSVGFSFQYSF</sequence>
<keyword evidence="9 11" id="KW-0472">Membrane</keyword>
<evidence type="ECO:0000256" key="2">
    <source>
        <dbReference type="ARBA" id="ARBA00022448"/>
    </source>
</evidence>
<dbReference type="GO" id="GO:0015344">
    <property type="term" value="F:siderophore uptake transmembrane transporter activity"/>
    <property type="evidence" value="ECO:0007669"/>
    <property type="project" value="TreeGrafter"/>
</dbReference>
<feature type="domain" description="Secretin/TonB short N-terminal" evidence="13">
    <location>
        <begin position="46"/>
        <end position="97"/>
    </location>
</feature>
<dbReference type="Gene3D" id="2.170.130.10">
    <property type="entry name" value="TonB-dependent receptor, plug domain"/>
    <property type="match status" value="1"/>
</dbReference>
<dbReference type="InterPro" id="IPR039426">
    <property type="entry name" value="TonB-dep_rcpt-like"/>
</dbReference>
<keyword evidence="6 12" id="KW-0732">Signal</keyword>
<evidence type="ECO:0000256" key="1">
    <source>
        <dbReference type="ARBA" id="ARBA00004571"/>
    </source>
</evidence>
<proteinExistence type="inferred from homology"/>
<protein>
    <submittedName>
        <fullName evidence="14">SusC/RagA family TonB-linked outer membrane protein</fullName>
    </submittedName>
</protein>
<keyword evidence="3 11" id="KW-1134">Transmembrane beta strand</keyword>
<evidence type="ECO:0000313" key="14">
    <source>
        <dbReference type="EMBL" id="AXY73208.1"/>
    </source>
</evidence>
<dbReference type="RefSeq" id="WP_119049046.1">
    <property type="nucleotide sequence ID" value="NZ_CP032157.1"/>
</dbReference>
<evidence type="ECO:0000256" key="11">
    <source>
        <dbReference type="PROSITE-ProRule" id="PRU01360"/>
    </source>
</evidence>
<dbReference type="GO" id="GO:0009279">
    <property type="term" value="C:cell outer membrane"/>
    <property type="evidence" value="ECO:0007669"/>
    <property type="project" value="UniProtKB-SubCell"/>
</dbReference>
<keyword evidence="10 11" id="KW-0998">Cell outer membrane</keyword>
<keyword evidence="7" id="KW-0408">Iron</keyword>
<dbReference type="Proteomes" id="UP000263900">
    <property type="component" value="Chromosome"/>
</dbReference>
<dbReference type="Pfam" id="PF13715">
    <property type="entry name" value="CarbopepD_reg_2"/>
    <property type="match status" value="1"/>
</dbReference>
<feature type="signal peptide" evidence="12">
    <location>
        <begin position="1"/>
        <end position="21"/>
    </location>
</feature>
<dbReference type="Gene3D" id="2.40.170.20">
    <property type="entry name" value="TonB-dependent receptor, beta-barrel domain"/>
    <property type="match status" value="1"/>
</dbReference>
<dbReference type="InterPro" id="IPR011662">
    <property type="entry name" value="Secretin/TonB_short_N"/>
</dbReference>
<dbReference type="InterPro" id="IPR036942">
    <property type="entry name" value="Beta-barrel_TonB_sf"/>
</dbReference>
<dbReference type="SUPFAM" id="SSF56935">
    <property type="entry name" value="Porins"/>
    <property type="match status" value="1"/>
</dbReference>
<dbReference type="PROSITE" id="PS52016">
    <property type="entry name" value="TONB_DEPENDENT_REC_3"/>
    <property type="match status" value="1"/>
</dbReference>
<evidence type="ECO:0000256" key="5">
    <source>
        <dbReference type="ARBA" id="ARBA00022692"/>
    </source>
</evidence>
<evidence type="ECO:0000256" key="4">
    <source>
        <dbReference type="ARBA" id="ARBA00022496"/>
    </source>
</evidence>
<reference evidence="14 15" key="1">
    <citation type="submission" date="2018-09" db="EMBL/GenBank/DDBJ databases">
        <title>Genome sequencing of strain 6GH32-13.</title>
        <authorList>
            <person name="Weon H.-Y."/>
            <person name="Heo J."/>
            <person name="Kwon S.-W."/>
        </authorList>
    </citation>
    <scope>NUCLEOTIDE SEQUENCE [LARGE SCALE GENOMIC DNA]</scope>
    <source>
        <strain evidence="14 15">5GH32-13</strain>
    </source>
</reference>
<evidence type="ECO:0000256" key="10">
    <source>
        <dbReference type="ARBA" id="ARBA00023237"/>
    </source>
</evidence>
<evidence type="ECO:0000256" key="9">
    <source>
        <dbReference type="ARBA" id="ARBA00023136"/>
    </source>
</evidence>
<keyword evidence="15" id="KW-1185">Reference proteome</keyword>
<name>A0A3B7MFV2_9BACT</name>
<dbReference type="SMART" id="SM00965">
    <property type="entry name" value="STN"/>
    <property type="match status" value="1"/>
</dbReference>
<organism evidence="14 15">
    <name type="scientific">Paraflavitalea soli</name>
    <dbReference type="NCBI Taxonomy" id="2315862"/>
    <lineage>
        <taxon>Bacteria</taxon>
        <taxon>Pseudomonadati</taxon>
        <taxon>Bacteroidota</taxon>
        <taxon>Chitinophagia</taxon>
        <taxon>Chitinophagales</taxon>
        <taxon>Chitinophagaceae</taxon>
        <taxon>Paraflavitalea</taxon>
    </lineage>
</organism>
<dbReference type="NCBIfam" id="TIGR04056">
    <property type="entry name" value="OMP_RagA_SusC"/>
    <property type="match status" value="1"/>
</dbReference>
<dbReference type="SUPFAM" id="SSF49464">
    <property type="entry name" value="Carboxypeptidase regulatory domain-like"/>
    <property type="match status" value="1"/>
</dbReference>
<dbReference type="OrthoDB" id="9768177at2"/>
<evidence type="ECO:0000256" key="6">
    <source>
        <dbReference type="ARBA" id="ARBA00022729"/>
    </source>
</evidence>
<dbReference type="AlphaFoldDB" id="A0A3B7MFV2"/>
<dbReference type="KEGG" id="pseg:D3H65_04120"/>
<dbReference type="Gene3D" id="2.60.40.1120">
    <property type="entry name" value="Carboxypeptidase-like, regulatory domain"/>
    <property type="match status" value="1"/>
</dbReference>
<dbReference type="InterPro" id="IPR037066">
    <property type="entry name" value="Plug_dom_sf"/>
</dbReference>
<dbReference type="EMBL" id="CP032157">
    <property type="protein sequence ID" value="AXY73208.1"/>
    <property type="molecule type" value="Genomic_DNA"/>
</dbReference>
<gene>
    <name evidence="14" type="ORF">D3H65_04120</name>
</gene>
<keyword evidence="5 11" id="KW-0812">Transmembrane</keyword>
<dbReference type="PANTHER" id="PTHR32552:SF89">
    <property type="entry name" value="CATECHOLATE SIDEROPHORE RECEPTOR FIU"/>
    <property type="match status" value="1"/>
</dbReference>
<evidence type="ECO:0000256" key="3">
    <source>
        <dbReference type="ARBA" id="ARBA00022452"/>
    </source>
</evidence>
<dbReference type="InterPro" id="IPR012910">
    <property type="entry name" value="Plug_dom"/>
</dbReference>
<evidence type="ECO:0000313" key="15">
    <source>
        <dbReference type="Proteomes" id="UP000263900"/>
    </source>
</evidence>
<dbReference type="InterPro" id="IPR023996">
    <property type="entry name" value="TonB-dep_OMP_SusC/RagA"/>
</dbReference>
<accession>A0A3B7MFV2</accession>
<dbReference type="Pfam" id="PF07715">
    <property type="entry name" value="Plug"/>
    <property type="match status" value="1"/>
</dbReference>